<dbReference type="PIRSF" id="PIRSF000103">
    <property type="entry name" value="HIBADH"/>
    <property type="match status" value="1"/>
</dbReference>
<dbReference type="STRING" id="2070753.A0A3A3ACE2"/>
<dbReference type="GO" id="GO:0008442">
    <property type="term" value="F:3-hydroxyisobutyrate dehydrogenase activity"/>
    <property type="evidence" value="ECO:0007669"/>
    <property type="project" value="UniProtKB-EC"/>
</dbReference>
<gene>
    <name evidence="11" type="ORF">PHISCL_00080</name>
</gene>
<feature type="domain" description="3-hydroxyisobutyrate dehydrogenase-like NAD-binding" evidence="10">
    <location>
        <begin position="181"/>
        <end position="308"/>
    </location>
</feature>
<evidence type="ECO:0000259" key="9">
    <source>
        <dbReference type="Pfam" id="PF03446"/>
    </source>
</evidence>
<dbReference type="InterPro" id="IPR036291">
    <property type="entry name" value="NAD(P)-bd_dom_sf"/>
</dbReference>
<evidence type="ECO:0000259" key="10">
    <source>
        <dbReference type="Pfam" id="PF14833"/>
    </source>
</evidence>
<dbReference type="EC" id="1.1.1.31" evidence="3"/>
<dbReference type="GO" id="GO:0006574">
    <property type="term" value="P:L-valine catabolic process"/>
    <property type="evidence" value="ECO:0007669"/>
    <property type="project" value="TreeGrafter"/>
</dbReference>
<dbReference type="InterPro" id="IPR015815">
    <property type="entry name" value="HIBADH-related"/>
</dbReference>
<evidence type="ECO:0000256" key="6">
    <source>
        <dbReference type="ARBA" id="ARBA00023027"/>
    </source>
</evidence>
<organism evidence="11 12">
    <name type="scientific">Aspergillus sclerotialis</name>
    <dbReference type="NCBI Taxonomy" id="2070753"/>
    <lineage>
        <taxon>Eukaryota</taxon>
        <taxon>Fungi</taxon>
        <taxon>Dikarya</taxon>
        <taxon>Ascomycota</taxon>
        <taxon>Pezizomycotina</taxon>
        <taxon>Eurotiomycetes</taxon>
        <taxon>Eurotiomycetidae</taxon>
        <taxon>Eurotiales</taxon>
        <taxon>Aspergillaceae</taxon>
        <taxon>Aspergillus</taxon>
        <taxon>Aspergillus subgen. Polypaecilum</taxon>
    </lineage>
</organism>
<dbReference type="PANTHER" id="PTHR22981:SF7">
    <property type="entry name" value="3-HYDROXYISOBUTYRATE DEHYDROGENASE, MITOCHONDRIAL"/>
    <property type="match status" value="1"/>
</dbReference>
<dbReference type="AlphaFoldDB" id="A0A3A3ACE2"/>
<reference evidence="12" key="1">
    <citation type="submission" date="2017-02" db="EMBL/GenBank/DDBJ databases">
        <authorList>
            <person name="Tafer H."/>
            <person name="Lopandic K."/>
        </authorList>
    </citation>
    <scope>NUCLEOTIDE SEQUENCE [LARGE SCALE GENOMIC DNA]</scope>
    <source>
        <strain evidence="12">CBS 366.77</strain>
    </source>
</reference>
<dbReference type="GO" id="GO:0051287">
    <property type="term" value="F:NAD binding"/>
    <property type="evidence" value="ECO:0007669"/>
    <property type="project" value="InterPro"/>
</dbReference>
<dbReference type="InterPro" id="IPR008927">
    <property type="entry name" value="6-PGluconate_DH-like_C_sf"/>
</dbReference>
<dbReference type="InterPro" id="IPR006115">
    <property type="entry name" value="6PGDH_NADP-bd"/>
</dbReference>
<dbReference type="PANTHER" id="PTHR22981">
    <property type="entry name" value="3-HYDROXYISOBUTYRATE DEHYDROGENASE-RELATED"/>
    <property type="match status" value="1"/>
</dbReference>
<evidence type="ECO:0000256" key="4">
    <source>
        <dbReference type="ARBA" id="ARBA00022456"/>
    </source>
</evidence>
<dbReference type="GO" id="GO:0005739">
    <property type="term" value="C:mitochondrion"/>
    <property type="evidence" value="ECO:0007669"/>
    <property type="project" value="TreeGrafter"/>
</dbReference>
<dbReference type="SUPFAM" id="SSF51735">
    <property type="entry name" value="NAD(P)-binding Rossmann-fold domains"/>
    <property type="match status" value="1"/>
</dbReference>
<evidence type="ECO:0000313" key="12">
    <source>
        <dbReference type="Proteomes" id="UP000266188"/>
    </source>
</evidence>
<evidence type="ECO:0000256" key="7">
    <source>
        <dbReference type="ARBA" id="ARBA00049197"/>
    </source>
</evidence>
<feature type="active site" evidence="8">
    <location>
        <position position="187"/>
    </location>
</feature>
<dbReference type="Pfam" id="PF03446">
    <property type="entry name" value="NAD_binding_2"/>
    <property type="match status" value="1"/>
</dbReference>
<evidence type="ECO:0000256" key="8">
    <source>
        <dbReference type="PIRSR" id="PIRSR000103-1"/>
    </source>
</evidence>
<comment type="catalytic activity">
    <reaction evidence="7">
        <text>3-hydroxy-2-methylpropanoate + NAD(+) = 2-methyl-3-oxopropanoate + NADH + H(+)</text>
        <dbReference type="Rhea" id="RHEA:17681"/>
        <dbReference type="ChEBI" id="CHEBI:11805"/>
        <dbReference type="ChEBI" id="CHEBI:15378"/>
        <dbReference type="ChEBI" id="CHEBI:57540"/>
        <dbReference type="ChEBI" id="CHEBI:57700"/>
        <dbReference type="ChEBI" id="CHEBI:57945"/>
        <dbReference type="EC" id="1.1.1.31"/>
    </reaction>
</comment>
<proteinExistence type="inferred from homology"/>
<evidence type="ECO:0000256" key="3">
    <source>
        <dbReference type="ARBA" id="ARBA00012991"/>
    </source>
</evidence>
<dbReference type="GO" id="GO:0050661">
    <property type="term" value="F:NADP binding"/>
    <property type="evidence" value="ECO:0007669"/>
    <property type="project" value="InterPro"/>
</dbReference>
<keyword evidence="4" id="KW-0101">Branched-chain amino acid catabolism</keyword>
<evidence type="ECO:0000256" key="1">
    <source>
        <dbReference type="ARBA" id="ARBA00005109"/>
    </source>
</evidence>
<keyword evidence="6" id="KW-0520">NAD</keyword>
<dbReference type="InterPro" id="IPR029154">
    <property type="entry name" value="HIBADH-like_NADP-bd"/>
</dbReference>
<name>A0A3A3ACE2_9EURO</name>
<dbReference type="Gene3D" id="3.40.50.720">
    <property type="entry name" value="NAD(P)-binding Rossmann-like Domain"/>
    <property type="match status" value="1"/>
</dbReference>
<feature type="domain" description="6-phosphogluconate dehydrogenase NADP-binding" evidence="9">
    <location>
        <begin position="8"/>
        <end position="176"/>
    </location>
</feature>
<keyword evidence="5" id="KW-0560">Oxidoreductase</keyword>
<evidence type="ECO:0000313" key="11">
    <source>
        <dbReference type="EMBL" id="RJE27655.1"/>
    </source>
</evidence>
<sequence>MALPEKTYGFIGIGVMGWGMGKNLRAKMPSSSKMVICELVDERRETFVVETEGIIEVAANPKEVAERADIIITVLPKGPHVYDAFINSETGILAASPTANRKLFIECSTIDVPTSRKVSEAVAASGMGDFVDSPISGGPNGANSGTLTFMVGGPEELFQRVKEIVSTMGKEESIFYCGPAGAGLATKQINNYLSSVCILGVSEAMNMGVRYGLDPKVLASVINVSSGKCYNSLDQNPVKGVTPTAAAAKDFEGGFSMELCKGVIDMAVDLQREVGAKSVLADTVQRMFQKGVENPKTKGKDCRSIYKLFAEDDGKDLE</sequence>
<dbReference type="Proteomes" id="UP000266188">
    <property type="component" value="Unassembled WGS sequence"/>
</dbReference>
<dbReference type="OrthoDB" id="21615at2759"/>
<protein>
    <recommendedName>
        <fullName evidence="3">3-hydroxyisobutyrate dehydrogenase</fullName>
        <ecNumber evidence="3">1.1.1.31</ecNumber>
    </recommendedName>
</protein>
<dbReference type="SUPFAM" id="SSF48179">
    <property type="entry name" value="6-phosphogluconate dehydrogenase C-terminal domain-like"/>
    <property type="match status" value="1"/>
</dbReference>
<evidence type="ECO:0000256" key="5">
    <source>
        <dbReference type="ARBA" id="ARBA00023002"/>
    </source>
</evidence>
<dbReference type="Gene3D" id="1.10.1040.10">
    <property type="entry name" value="N-(1-d-carboxylethyl)-l-norvaline Dehydrogenase, domain 2"/>
    <property type="match status" value="1"/>
</dbReference>
<dbReference type="InterPro" id="IPR013328">
    <property type="entry name" value="6PGD_dom2"/>
</dbReference>
<accession>A0A3A3ACE2</accession>
<keyword evidence="12" id="KW-1185">Reference proteome</keyword>
<comment type="pathway">
    <text evidence="1">Amino-acid degradation; L-valine degradation.</text>
</comment>
<comment type="caution">
    <text evidence="11">The sequence shown here is derived from an EMBL/GenBank/DDBJ whole genome shotgun (WGS) entry which is preliminary data.</text>
</comment>
<evidence type="ECO:0000256" key="2">
    <source>
        <dbReference type="ARBA" id="ARBA00006013"/>
    </source>
</evidence>
<dbReference type="Pfam" id="PF14833">
    <property type="entry name" value="NAD_binding_11"/>
    <property type="match status" value="1"/>
</dbReference>
<comment type="similarity">
    <text evidence="2">Belongs to the HIBADH-related family. 3-hydroxyisobutyrate dehydrogenase subfamily.</text>
</comment>
<dbReference type="EMBL" id="MVGC01000001">
    <property type="protein sequence ID" value="RJE27655.1"/>
    <property type="molecule type" value="Genomic_DNA"/>
</dbReference>